<gene>
    <name evidence="8" type="ORF">NVIE_014970</name>
</gene>
<evidence type="ECO:0000259" key="7">
    <source>
        <dbReference type="Pfam" id="PF08753"/>
    </source>
</evidence>
<feature type="binding site" evidence="6">
    <location>
        <position position="105"/>
    </location>
    <ligand>
        <name>Ni(2+)</name>
        <dbReference type="ChEBI" id="CHEBI:49786"/>
    </ligand>
</feature>
<dbReference type="GeneID" id="74946761"/>
<dbReference type="InterPro" id="IPR050192">
    <property type="entry name" value="CopG/NikR_regulator"/>
</dbReference>
<keyword evidence="4 6" id="KW-0238">DNA-binding</keyword>
<dbReference type="STRING" id="926571.NVIE_014970"/>
<dbReference type="InterPro" id="IPR014864">
    <property type="entry name" value="TF_NikR_Ni-bd_C"/>
</dbReference>
<evidence type="ECO:0000256" key="5">
    <source>
        <dbReference type="ARBA" id="ARBA00023163"/>
    </source>
</evidence>
<keyword evidence="5 6" id="KW-0804">Transcription</keyword>
<feature type="binding site" evidence="6">
    <location>
        <position position="103"/>
    </location>
    <ligand>
        <name>Ni(2+)</name>
        <dbReference type="ChEBI" id="CHEBI:49786"/>
    </ligand>
</feature>
<dbReference type="GO" id="GO:0003677">
    <property type="term" value="F:DNA binding"/>
    <property type="evidence" value="ECO:0007669"/>
    <property type="project" value="UniProtKB-KW"/>
</dbReference>
<accession>A0A060HQC0</accession>
<dbReference type="Gene3D" id="3.30.70.1150">
    <property type="entry name" value="ACT-like. Chain A, domain 2"/>
    <property type="match status" value="1"/>
</dbReference>
<dbReference type="Gene3D" id="1.10.1220.10">
    <property type="entry name" value="Met repressor-like"/>
    <property type="match status" value="1"/>
</dbReference>
<comment type="cofactor">
    <cofactor evidence="6">
        <name>Ni(2+)</name>
        <dbReference type="ChEBI" id="CHEBI:49786"/>
    </cofactor>
    <text evidence="6">Binds 1 nickel ion per subunit.</text>
</comment>
<evidence type="ECO:0000256" key="6">
    <source>
        <dbReference type="HAMAP-Rule" id="MF_00476"/>
    </source>
</evidence>
<dbReference type="GO" id="GO:0010045">
    <property type="term" value="P:response to nickel cation"/>
    <property type="evidence" value="ECO:0007669"/>
    <property type="project" value="InterPro"/>
</dbReference>
<dbReference type="RefSeq" id="WP_084790686.1">
    <property type="nucleotide sequence ID" value="NZ_CP007536.1"/>
</dbReference>
<organism evidence="8 9">
    <name type="scientific">Nitrososphaera viennensis EN76</name>
    <dbReference type="NCBI Taxonomy" id="926571"/>
    <lineage>
        <taxon>Archaea</taxon>
        <taxon>Nitrososphaerota</taxon>
        <taxon>Nitrososphaeria</taxon>
        <taxon>Nitrososphaerales</taxon>
        <taxon>Nitrososphaeraceae</taxon>
        <taxon>Nitrososphaera</taxon>
    </lineage>
</organism>
<dbReference type="PANTHER" id="PTHR34719:SF2">
    <property type="entry name" value="NICKEL-RESPONSIVE REGULATOR"/>
    <property type="match status" value="1"/>
</dbReference>
<dbReference type="EMBL" id="CP007536">
    <property type="protein sequence ID" value="AIC15741.1"/>
    <property type="molecule type" value="Genomic_DNA"/>
</dbReference>
<dbReference type="Pfam" id="PF08753">
    <property type="entry name" value="NikR_C"/>
    <property type="match status" value="1"/>
</dbReference>
<keyword evidence="9" id="KW-1185">Reference proteome</keyword>
<dbReference type="InterPro" id="IPR045865">
    <property type="entry name" value="ACT-like_dom_sf"/>
</dbReference>
<comment type="function">
    <text evidence="6">Transcriptional regulator.</text>
</comment>
<evidence type="ECO:0000256" key="1">
    <source>
        <dbReference type="ARBA" id="ARBA00022596"/>
    </source>
</evidence>
<keyword evidence="1 6" id="KW-0533">Nickel</keyword>
<feature type="binding site" evidence="6">
    <location>
        <position position="111"/>
    </location>
    <ligand>
        <name>Ni(2+)</name>
        <dbReference type="ChEBI" id="CHEBI:49786"/>
    </ligand>
</feature>
<name>A0A060HQC0_9ARCH</name>
<dbReference type="AlphaFoldDB" id="A0A060HQC0"/>
<dbReference type="Proteomes" id="UP000027093">
    <property type="component" value="Chromosome"/>
</dbReference>
<dbReference type="GO" id="GO:0003700">
    <property type="term" value="F:DNA-binding transcription factor activity"/>
    <property type="evidence" value="ECO:0007669"/>
    <property type="project" value="UniProtKB-UniRule"/>
</dbReference>
<dbReference type="SUPFAM" id="SSF47598">
    <property type="entry name" value="Ribbon-helix-helix"/>
    <property type="match status" value="1"/>
</dbReference>
<feature type="binding site" evidence="6">
    <location>
        <position position="92"/>
    </location>
    <ligand>
        <name>Ni(2+)</name>
        <dbReference type="ChEBI" id="CHEBI:49786"/>
    </ligand>
</feature>
<dbReference type="InterPro" id="IPR010985">
    <property type="entry name" value="Ribbon_hlx_hlx"/>
</dbReference>
<dbReference type="SUPFAM" id="SSF55021">
    <property type="entry name" value="ACT-like"/>
    <property type="match status" value="1"/>
</dbReference>
<feature type="domain" description="Transcription factor NikR nickel binding C-terminal" evidence="7">
    <location>
        <begin position="69"/>
        <end position="144"/>
    </location>
</feature>
<dbReference type="OrthoDB" id="25654at2157"/>
<dbReference type="InterPro" id="IPR022988">
    <property type="entry name" value="Ni_resp_reg_NikR"/>
</dbReference>
<dbReference type="InterPro" id="IPR027271">
    <property type="entry name" value="Acetolactate_synth/TF_NikR_C"/>
</dbReference>
<evidence type="ECO:0000313" key="9">
    <source>
        <dbReference type="Proteomes" id="UP000027093"/>
    </source>
</evidence>
<protein>
    <recommendedName>
        <fullName evidence="6">Putative nickel-responsive regulator</fullName>
    </recommendedName>
</protein>
<dbReference type="HOGENOM" id="CLU_113319_1_2_2"/>
<keyword evidence="3 6" id="KW-0805">Transcription regulation</keyword>
<evidence type="ECO:0000256" key="4">
    <source>
        <dbReference type="ARBA" id="ARBA00023125"/>
    </source>
</evidence>
<dbReference type="CDD" id="cd22231">
    <property type="entry name" value="RHH_NikR_HicB-like"/>
    <property type="match status" value="1"/>
</dbReference>
<dbReference type="GO" id="GO:0016151">
    <property type="term" value="F:nickel cation binding"/>
    <property type="evidence" value="ECO:0007669"/>
    <property type="project" value="UniProtKB-UniRule"/>
</dbReference>
<evidence type="ECO:0000313" key="8">
    <source>
        <dbReference type="EMBL" id="AIC15741.1"/>
    </source>
</evidence>
<dbReference type="NCBIfam" id="NF002815">
    <property type="entry name" value="PRK02967.1"/>
    <property type="match status" value="1"/>
</dbReference>
<dbReference type="NCBIfam" id="NF002169">
    <property type="entry name" value="PRK01002.1"/>
    <property type="match status" value="1"/>
</dbReference>
<dbReference type="PANTHER" id="PTHR34719">
    <property type="entry name" value="NICKEL-RESPONSIVE REGULATOR"/>
    <property type="match status" value="1"/>
</dbReference>
<dbReference type="KEGG" id="nvn:NVIE_014970"/>
<sequence>MSKRHSHKHRKKEPVERISMSLSPDLLSEFDKSMKSAGFSDRSKAIQTALHSFIAQYDWDKGEDSRNGAGAIMMLYDNHAYNHDSESTHVQHHYSDIISASTHLHLDHDNCLETVMVKGEIRRIKELAKKLSENRGIKSLKVHFVSVV</sequence>
<evidence type="ECO:0000256" key="2">
    <source>
        <dbReference type="ARBA" id="ARBA00022723"/>
    </source>
</evidence>
<dbReference type="HAMAP" id="MF_00476">
    <property type="entry name" value="NikR"/>
    <property type="match status" value="1"/>
</dbReference>
<keyword evidence="2 6" id="KW-0479">Metal-binding</keyword>
<comment type="similarity">
    <text evidence="6">Belongs to the transcriptional regulatory CopG/NikR family.</text>
</comment>
<reference evidence="8 9" key="1">
    <citation type="journal article" date="2014" name="Int. J. Syst. Evol. Microbiol.">
        <title>Nitrososphaera viennensis gen. nov., sp. nov., an aerobic and mesophilic, ammonia-oxidizing archaeon from soil and a member of the archaeal phylum Thaumarchaeota.</title>
        <authorList>
            <person name="Stieglmeier M."/>
            <person name="Klingl A."/>
            <person name="Alves R.J."/>
            <person name="Rittmann S.K."/>
            <person name="Melcher M."/>
            <person name="Leisch N."/>
            <person name="Schleper C."/>
        </authorList>
    </citation>
    <scope>NUCLEOTIDE SEQUENCE [LARGE SCALE GENOMIC DNA]</scope>
    <source>
        <strain evidence="8">EN76</strain>
    </source>
</reference>
<dbReference type="InterPro" id="IPR013321">
    <property type="entry name" value="Arc_rbn_hlx_hlx"/>
</dbReference>
<evidence type="ECO:0000256" key="3">
    <source>
        <dbReference type="ARBA" id="ARBA00023015"/>
    </source>
</evidence>
<proteinExistence type="inferred from homology"/>